<organism evidence="1">
    <name type="scientific">Amphimedon queenslandica</name>
    <name type="common">Sponge</name>
    <dbReference type="NCBI Taxonomy" id="400682"/>
    <lineage>
        <taxon>Eukaryota</taxon>
        <taxon>Metazoa</taxon>
        <taxon>Porifera</taxon>
        <taxon>Demospongiae</taxon>
        <taxon>Heteroscleromorpha</taxon>
        <taxon>Haplosclerida</taxon>
        <taxon>Niphatidae</taxon>
        <taxon>Amphimedon</taxon>
    </lineage>
</organism>
<sequence length="54" mass="6154">MLHHVSIDSSVNLLYIYWQAYSDVCHTSCTYTTNLSTVIIKLIEMQCTKGAMIL</sequence>
<proteinExistence type="predicted"/>
<evidence type="ECO:0000313" key="1">
    <source>
        <dbReference type="EnsemblMetazoa" id="Aqu2.1.29405_001"/>
    </source>
</evidence>
<dbReference type="EnsemblMetazoa" id="Aqu2.1.29405_001">
    <property type="protein sequence ID" value="Aqu2.1.29405_001"/>
    <property type="gene ID" value="Aqu2.1.29405"/>
</dbReference>
<dbReference type="AlphaFoldDB" id="A0A1X7UN43"/>
<name>A0A1X7UN43_AMPQE</name>
<accession>A0A1X7UN43</accession>
<reference evidence="1" key="1">
    <citation type="submission" date="2017-05" db="UniProtKB">
        <authorList>
            <consortium name="EnsemblMetazoa"/>
        </authorList>
    </citation>
    <scope>IDENTIFICATION</scope>
</reference>
<dbReference type="InParanoid" id="A0A1X7UN43"/>
<protein>
    <submittedName>
        <fullName evidence="1">Uncharacterized protein</fullName>
    </submittedName>
</protein>